<dbReference type="FunCoup" id="G8YT85">
    <property type="interactions" value="40"/>
</dbReference>
<dbReference type="Proteomes" id="UP000005222">
    <property type="component" value="Chromosome B"/>
</dbReference>
<accession>G8YT85</accession>
<feature type="compositionally biased region" description="Polar residues" evidence="1">
    <location>
        <begin position="1"/>
        <end position="14"/>
    </location>
</feature>
<dbReference type="AlphaFoldDB" id="G8YT85"/>
<evidence type="ECO:0000313" key="2">
    <source>
        <dbReference type="EMBL" id="CCE73136.1"/>
    </source>
</evidence>
<sequence length="155" mass="18116">MSTVTEITEQIKNQSLKESEISNSKKLPKARKPQTDEEFLIQKRQFQEQGPTTNTDEWLYDTDILNSLNQDKKCDRMHILHACEKAYYTKDYKKCMDLIRLGEQVFGVASNEEQLKRDFNESGKKVKKSAKLERHVVDLIHIKEKCVQQLGSNDH</sequence>
<organism evidence="2 3">
    <name type="scientific">Pichia sorbitophila (strain ATCC MYA-4447 / BCRC 22081 / CBS 7064 / NBRC 10061 / NRRL Y-12695)</name>
    <name type="common">Hybrid yeast</name>
    <dbReference type="NCBI Taxonomy" id="559304"/>
    <lineage>
        <taxon>Eukaryota</taxon>
        <taxon>Fungi</taxon>
        <taxon>Dikarya</taxon>
        <taxon>Ascomycota</taxon>
        <taxon>Saccharomycotina</taxon>
        <taxon>Pichiomycetes</taxon>
        <taxon>Debaryomycetaceae</taxon>
        <taxon>Millerozyma</taxon>
    </lineage>
</organism>
<name>G8YT85_PICSO</name>
<feature type="region of interest" description="Disordered" evidence="1">
    <location>
        <begin position="1"/>
        <end position="35"/>
    </location>
</feature>
<dbReference type="HOGENOM" id="CLU_121536_0_0_1"/>
<protein>
    <submittedName>
        <fullName evidence="2">Piso0_000157 protein</fullName>
    </submittedName>
</protein>
<proteinExistence type="predicted"/>
<dbReference type="OrthoDB" id="4082971at2759"/>
<evidence type="ECO:0000313" key="3">
    <source>
        <dbReference type="Proteomes" id="UP000005222"/>
    </source>
</evidence>
<dbReference type="eggNOG" id="ENOG502S12S">
    <property type="taxonomic scope" value="Eukaryota"/>
</dbReference>
<gene>
    <name evidence="2" type="primary">Piso0_000157</name>
    <name evidence="2" type="ORF">GNLVRS01_PISO0B03345g</name>
</gene>
<dbReference type="InParanoid" id="G8YT85"/>
<dbReference type="OMA" id="NTETWLY"/>
<evidence type="ECO:0000256" key="1">
    <source>
        <dbReference type="SAM" id="MobiDB-lite"/>
    </source>
</evidence>
<keyword evidence="3" id="KW-1185">Reference proteome</keyword>
<dbReference type="EMBL" id="FO082058">
    <property type="protein sequence ID" value="CCE73136.1"/>
    <property type="molecule type" value="Genomic_DNA"/>
</dbReference>
<reference evidence="2 3" key="1">
    <citation type="journal article" date="2012" name="G3 (Bethesda)">
        <title>Pichia sorbitophila, an interspecies yeast hybrid reveals early steps of genome resolution following polyploidization.</title>
        <authorList>
            <person name="Leh Louis V."/>
            <person name="Despons L."/>
            <person name="Friedrich A."/>
            <person name="Martin T."/>
            <person name="Durrens P."/>
            <person name="Casaregola S."/>
            <person name="Neuveglise C."/>
            <person name="Fairhead C."/>
            <person name="Marck C."/>
            <person name="Cruz J.A."/>
            <person name="Straub M.L."/>
            <person name="Kugler V."/>
            <person name="Sacerdot C."/>
            <person name="Uzunov Z."/>
            <person name="Thierry A."/>
            <person name="Weiss S."/>
            <person name="Bleykasten C."/>
            <person name="De Montigny J."/>
            <person name="Jacques N."/>
            <person name="Jung P."/>
            <person name="Lemaire M."/>
            <person name="Mallet S."/>
            <person name="Morel G."/>
            <person name="Richard G.F."/>
            <person name="Sarkar A."/>
            <person name="Savel G."/>
            <person name="Schacherer J."/>
            <person name="Seret M.L."/>
            <person name="Talla E."/>
            <person name="Samson G."/>
            <person name="Jubin C."/>
            <person name="Poulain J."/>
            <person name="Vacherie B."/>
            <person name="Barbe V."/>
            <person name="Pelletier E."/>
            <person name="Sherman D.J."/>
            <person name="Westhof E."/>
            <person name="Weissenbach J."/>
            <person name="Baret P.V."/>
            <person name="Wincker P."/>
            <person name="Gaillardin C."/>
            <person name="Dujon B."/>
            <person name="Souciet J.L."/>
        </authorList>
    </citation>
    <scope>NUCLEOTIDE SEQUENCE [LARGE SCALE GENOMIC DNA]</scope>
    <source>
        <strain evidence="3">ATCC MYA-4447 / BCRC 22081 / CBS 7064 / NBRC 10061 / NRRL Y-12695</strain>
    </source>
</reference>